<keyword evidence="3" id="KW-1185">Reference proteome</keyword>
<feature type="signal peptide" evidence="1">
    <location>
        <begin position="1"/>
        <end position="26"/>
    </location>
</feature>
<proteinExistence type="predicted"/>
<reference evidence="3" key="1">
    <citation type="journal article" date="2019" name="Int. J. Syst. Evol. Microbiol.">
        <title>The Global Catalogue of Microorganisms (GCM) 10K type strain sequencing project: providing services to taxonomists for standard genome sequencing and annotation.</title>
        <authorList>
            <consortium name="The Broad Institute Genomics Platform"/>
            <consortium name="The Broad Institute Genome Sequencing Center for Infectious Disease"/>
            <person name="Wu L."/>
            <person name="Ma J."/>
        </authorList>
    </citation>
    <scope>NUCLEOTIDE SEQUENCE [LARGE SCALE GENOMIC DNA]</scope>
    <source>
        <strain evidence="3">CCUG 53903</strain>
    </source>
</reference>
<dbReference type="RefSeq" id="WP_379517047.1">
    <property type="nucleotide sequence ID" value="NZ_JBHSPA010000029.1"/>
</dbReference>
<gene>
    <name evidence="2" type="ORF">ACFPZ3_27115</name>
</gene>
<evidence type="ECO:0000313" key="3">
    <source>
        <dbReference type="Proteomes" id="UP001596058"/>
    </source>
</evidence>
<protein>
    <submittedName>
        <fullName evidence="2">Uncharacterized protein</fullName>
    </submittedName>
</protein>
<accession>A0ABW1CRA5</accession>
<dbReference type="EMBL" id="JBHSPA010000029">
    <property type="protein sequence ID" value="MFC5827549.1"/>
    <property type="molecule type" value="Genomic_DNA"/>
</dbReference>
<organism evidence="2 3">
    <name type="scientific">Nonomuraea insulae</name>
    <dbReference type="NCBI Taxonomy" id="1616787"/>
    <lineage>
        <taxon>Bacteria</taxon>
        <taxon>Bacillati</taxon>
        <taxon>Actinomycetota</taxon>
        <taxon>Actinomycetes</taxon>
        <taxon>Streptosporangiales</taxon>
        <taxon>Streptosporangiaceae</taxon>
        <taxon>Nonomuraea</taxon>
    </lineage>
</organism>
<dbReference type="Proteomes" id="UP001596058">
    <property type="component" value="Unassembled WGS sequence"/>
</dbReference>
<evidence type="ECO:0000313" key="2">
    <source>
        <dbReference type="EMBL" id="MFC5827549.1"/>
    </source>
</evidence>
<comment type="caution">
    <text evidence="2">The sequence shown here is derived from an EMBL/GenBank/DDBJ whole genome shotgun (WGS) entry which is preliminary data.</text>
</comment>
<keyword evidence="1" id="KW-0732">Signal</keyword>
<name>A0ABW1CRA5_9ACTN</name>
<feature type="chain" id="PRO_5047107655" evidence="1">
    <location>
        <begin position="27"/>
        <end position="141"/>
    </location>
</feature>
<evidence type="ECO:0000256" key="1">
    <source>
        <dbReference type="SAM" id="SignalP"/>
    </source>
</evidence>
<sequence length="141" mass="14534">MKSISSLAAVALAAATALAPAAAAHADTPYAQAAVQVGADGDPVGVRKNVVKTWRESPGLYCVVLHKNVNLHGPVAILATAAGRQTSYVSLSVSLNSPRCDKHDDEHDEEMDGKQDGEVVAVQSLGAAGSPRDTAFFLIVS</sequence>